<feature type="region of interest" description="Disordered" evidence="1">
    <location>
        <begin position="122"/>
        <end position="142"/>
    </location>
</feature>
<protein>
    <submittedName>
        <fullName evidence="2">Uncharacterized protein</fullName>
    </submittedName>
</protein>
<comment type="caution">
    <text evidence="2">The sequence shown here is derived from an EMBL/GenBank/DDBJ whole genome shotgun (WGS) entry which is preliminary data.</text>
</comment>
<proteinExistence type="predicted"/>
<dbReference type="Proteomes" id="UP001058974">
    <property type="component" value="Chromosome 5"/>
</dbReference>
<evidence type="ECO:0000256" key="1">
    <source>
        <dbReference type="SAM" id="MobiDB-lite"/>
    </source>
</evidence>
<dbReference type="AlphaFoldDB" id="A0A9D5AFR6"/>
<dbReference type="Gramene" id="Psat05G0282000-T1">
    <property type="protein sequence ID" value="KAI5406224.1"/>
    <property type="gene ID" value="KIW84_052820"/>
</dbReference>
<accession>A0A9D5AFR6</accession>
<organism evidence="2 3">
    <name type="scientific">Pisum sativum</name>
    <name type="common">Garden pea</name>
    <name type="synonym">Lathyrus oleraceus</name>
    <dbReference type="NCBI Taxonomy" id="3888"/>
    <lineage>
        <taxon>Eukaryota</taxon>
        <taxon>Viridiplantae</taxon>
        <taxon>Streptophyta</taxon>
        <taxon>Embryophyta</taxon>
        <taxon>Tracheophyta</taxon>
        <taxon>Spermatophyta</taxon>
        <taxon>Magnoliopsida</taxon>
        <taxon>eudicotyledons</taxon>
        <taxon>Gunneridae</taxon>
        <taxon>Pentapetalae</taxon>
        <taxon>rosids</taxon>
        <taxon>fabids</taxon>
        <taxon>Fabales</taxon>
        <taxon>Fabaceae</taxon>
        <taxon>Papilionoideae</taxon>
        <taxon>50 kb inversion clade</taxon>
        <taxon>NPAAA clade</taxon>
        <taxon>Hologalegina</taxon>
        <taxon>IRL clade</taxon>
        <taxon>Fabeae</taxon>
        <taxon>Lathyrus</taxon>
    </lineage>
</organism>
<reference evidence="2 3" key="1">
    <citation type="journal article" date="2022" name="Nat. Genet.">
        <title>Improved pea reference genome and pan-genome highlight genomic features and evolutionary characteristics.</title>
        <authorList>
            <person name="Yang T."/>
            <person name="Liu R."/>
            <person name="Luo Y."/>
            <person name="Hu S."/>
            <person name="Wang D."/>
            <person name="Wang C."/>
            <person name="Pandey M.K."/>
            <person name="Ge S."/>
            <person name="Xu Q."/>
            <person name="Li N."/>
            <person name="Li G."/>
            <person name="Huang Y."/>
            <person name="Saxena R.K."/>
            <person name="Ji Y."/>
            <person name="Li M."/>
            <person name="Yan X."/>
            <person name="He Y."/>
            <person name="Liu Y."/>
            <person name="Wang X."/>
            <person name="Xiang C."/>
            <person name="Varshney R.K."/>
            <person name="Ding H."/>
            <person name="Gao S."/>
            <person name="Zong X."/>
        </authorList>
    </citation>
    <scope>NUCLEOTIDE SEQUENCE [LARGE SCALE GENOMIC DNA]</scope>
    <source>
        <strain evidence="2 3">cv. Zhongwan 6</strain>
    </source>
</reference>
<sequence>MPLRYIVAALKDGDLEKLYVSSARVSPMNVIIPGFASVNPTLQPQEEDLKARSIKKDVMIDESLENTSTYNIDSEEAKLEGLKIEERKFGDYEYLRFILSRAEEQKNAKPWKKRVIVKMLGRNIGSKDKNKKSNTRGEKSIIGKLMEDRQVATLVTGLQLDGEPNKKGIVDGPDHRKDRNLEKNRPKDPESPRSAK</sequence>
<keyword evidence="3" id="KW-1185">Reference proteome</keyword>
<name>A0A9D5AFR6_PEA</name>
<evidence type="ECO:0000313" key="3">
    <source>
        <dbReference type="Proteomes" id="UP001058974"/>
    </source>
</evidence>
<feature type="compositionally biased region" description="Basic and acidic residues" evidence="1">
    <location>
        <begin position="163"/>
        <end position="196"/>
    </location>
</feature>
<gene>
    <name evidence="2" type="ORF">KIW84_052820</name>
</gene>
<dbReference type="EMBL" id="JAMSHJ010000005">
    <property type="protein sequence ID" value="KAI5406224.1"/>
    <property type="molecule type" value="Genomic_DNA"/>
</dbReference>
<evidence type="ECO:0000313" key="2">
    <source>
        <dbReference type="EMBL" id="KAI5406224.1"/>
    </source>
</evidence>
<feature type="region of interest" description="Disordered" evidence="1">
    <location>
        <begin position="156"/>
        <end position="196"/>
    </location>
</feature>